<comment type="caution">
    <text evidence="1">The sequence shown here is derived from an EMBL/GenBank/DDBJ whole genome shotgun (WGS) entry which is preliminary data.</text>
</comment>
<dbReference type="EMBL" id="QZBZ01000556">
    <property type="protein sequence ID" value="TIA28615.1"/>
    <property type="molecule type" value="Genomic_DNA"/>
</dbReference>
<evidence type="ECO:0000313" key="1">
    <source>
        <dbReference type="EMBL" id="TIA28615.1"/>
    </source>
</evidence>
<accession>A0A4T0BAD1</accession>
<sequence>MSANKIVTSKFIKSVTKGRKTIAADHATKIDTWDRTFLAKKPSELTITLKEHPSTSDGKDHFTTVYRDADDNHITARHVYR</sequence>
<protein>
    <submittedName>
        <fullName evidence="1">Uncharacterized protein</fullName>
    </submittedName>
</protein>
<evidence type="ECO:0000313" key="2">
    <source>
        <dbReference type="Proteomes" id="UP000308724"/>
    </source>
</evidence>
<organism evidence="1 2">
    <name type="scientific">Aureobasidium pullulans</name>
    <name type="common">Black yeast</name>
    <name type="synonym">Pullularia pullulans</name>
    <dbReference type="NCBI Taxonomy" id="5580"/>
    <lineage>
        <taxon>Eukaryota</taxon>
        <taxon>Fungi</taxon>
        <taxon>Dikarya</taxon>
        <taxon>Ascomycota</taxon>
        <taxon>Pezizomycotina</taxon>
        <taxon>Dothideomycetes</taxon>
        <taxon>Dothideomycetidae</taxon>
        <taxon>Dothideales</taxon>
        <taxon>Saccotheciaceae</taxon>
        <taxon>Aureobasidium</taxon>
    </lineage>
</organism>
<name>A0A4T0BAD1_AURPU</name>
<dbReference type="Proteomes" id="UP000308724">
    <property type="component" value="Unassembled WGS sequence"/>
</dbReference>
<dbReference type="AlphaFoldDB" id="A0A4T0BAD1"/>
<gene>
    <name evidence="1" type="ORF">D6C78_10659</name>
</gene>
<reference evidence="1 2" key="1">
    <citation type="submission" date="2018-10" db="EMBL/GenBank/DDBJ databases">
        <title>Fifty Aureobasidium pullulans genomes reveal a recombining polyextremotolerant generalist.</title>
        <authorList>
            <person name="Gostincar C."/>
            <person name="Turk M."/>
            <person name="Zajc J."/>
            <person name="Gunde-Cimerman N."/>
        </authorList>
    </citation>
    <scope>NUCLEOTIDE SEQUENCE [LARGE SCALE GENOMIC DNA]</scope>
    <source>
        <strain evidence="1 2">EXF-1645</strain>
    </source>
</reference>
<proteinExistence type="predicted"/>